<protein>
    <recommendedName>
        <fullName evidence="1">PH domain-containing protein</fullName>
    </recommendedName>
</protein>
<dbReference type="SUPFAM" id="SSF54001">
    <property type="entry name" value="Cysteine proteinases"/>
    <property type="match status" value="1"/>
</dbReference>
<organism evidence="2 3">
    <name type="scientific">Euplotes crassus</name>
    <dbReference type="NCBI Taxonomy" id="5936"/>
    <lineage>
        <taxon>Eukaryota</taxon>
        <taxon>Sar</taxon>
        <taxon>Alveolata</taxon>
        <taxon>Ciliophora</taxon>
        <taxon>Intramacronucleata</taxon>
        <taxon>Spirotrichea</taxon>
        <taxon>Hypotrichia</taxon>
        <taxon>Euplotida</taxon>
        <taxon>Euplotidae</taxon>
        <taxon>Moneuplotes</taxon>
    </lineage>
</organism>
<dbReference type="SMART" id="SM00233">
    <property type="entry name" value="PH"/>
    <property type="match status" value="1"/>
</dbReference>
<evidence type="ECO:0000313" key="3">
    <source>
        <dbReference type="Proteomes" id="UP001295684"/>
    </source>
</evidence>
<dbReference type="Gene3D" id="2.30.29.30">
    <property type="entry name" value="Pleckstrin-homology domain (PH domain)/Phosphotyrosine-binding domain (PTB)"/>
    <property type="match status" value="1"/>
</dbReference>
<dbReference type="Gene3D" id="3.90.1720.10">
    <property type="entry name" value="endopeptidase domain like (from Nostoc punctiforme)"/>
    <property type="match status" value="1"/>
</dbReference>
<dbReference type="PANTHER" id="PTHR47112">
    <property type="entry name" value="PX DOMAIN-CONTAINING PROTEIN"/>
    <property type="match status" value="1"/>
</dbReference>
<dbReference type="InterPro" id="IPR011993">
    <property type="entry name" value="PH-like_dom_sf"/>
</dbReference>
<dbReference type="EMBL" id="CAMPGE010010482">
    <property type="protein sequence ID" value="CAI2369331.1"/>
    <property type="molecule type" value="Genomic_DNA"/>
</dbReference>
<feature type="domain" description="PH" evidence="1">
    <location>
        <begin position="124"/>
        <end position="221"/>
    </location>
</feature>
<dbReference type="InterPro" id="IPR038765">
    <property type="entry name" value="Papain-like_cys_pep_sf"/>
</dbReference>
<comment type="caution">
    <text evidence="2">The sequence shown here is derived from an EMBL/GenBank/DDBJ whole genome shotgun (WGS) entry which is preliminary data.</text>
</comment>
<sequence length="437" mass="50773">MEQKESCETQLYSEFNCLSYGSPNRAKNFRKKTVDVEEFHSLLSFDPDKDGELVKDKDYFDNRIDSCSNEEQYNRSSFSDEQNLGIFSKQMLENTKLVKQLGGYADLINSQSKIVSSNRGLRKNDEMRGYLHKRSANFFKGWQKRYVVLSYNRICYYKNEHDPHPVGIINLSMVDATVEISRKQKLKFSVLITGLKRKFRFKARTQEERNQWCSALIRSIENSDSCEKDSSFLNESRFWKKCDRINESTFLNEADSGDIILFTGKTVMSGITRKITNSNYDHVAMVLTFLEDNEVYLLESTASGVHITTWTDLKTYKDELYSKIVWRKLYCNRNETFCEVLGNFVNAVDDRGYDISIGRLLRRRSRMPTPSEILDEERIVDKSRNFFCSELVAKAYKTLGLLISSKSCTKIYPKHFSSKKSLKLTKSALGEELCVTF</sequence>
<dbReference type="AlphaFoldDB" id="A0AAD1UK60"/>
<keyword evidence="3" id="KW-1185">Reference proteome</keyword>
<evidence type="ECO:0000313" key="2">
    <source>
        <dbReference type="EMBL" id="CAI2369331.1"/>
    </source>
</evidence>
<dbReference type="InterPro" id="IPR001849">
    <property type="entry name" value="PH_domain"/>
</dbReference>
<dbReference type="Proteomes" id="UP001295684">
    <property type="component" value="Unassembled WGS sequence"/>
</dbReference>
<dbReference type="PROSITE" id="PS50003">
    <property type="entry name" value="PH_DOMAIN"/>
    <property type="match status" value="1"/>
</dbReference>
<proteinExistence type="predicted"/>
<dbReference type="Pfam" id="PF00169">
    <property type="entry name" value="PH"/>
    <property type="match status" value="1"/>
</dbReference>
<name>A0AAD1UK60_EUPCR</name>
<evidence type="ECO:0000259" key="1">
    <source>
        <dbReference type="PROSITE" id="PS50003"/>
    </source>
</evidence>
<dbReference type="PANTHER" id="PTHR47112:SF1">
    <property type="entry name" value="PX DOMAIN-CONTAINING PROTEIN"/>
    <property type="match status" value="1"/>
</dbReference>
<reference evidence="2" key="1">
    <citation type="submission" date="2023-07" db="EMBL/GenBank/DDBJ databases">
        <authorList>
            <consortium name="AG Swart"/>
            <person name="Singh M."/>
            <person name="Singh A."/>
            <person name="Seah K."/>
            <person name="Emmerich C."/>
        </authorList>
    </citation>
    <scope>NUCLEOTIDE SEQUENCE</scope>
    <source>
        <strain evidence="2">DP1</strain>
    </source>
</reference>
<dbReference type="SUPFAM" id="SSF50729">
    <property type="entry name" value="PH domain-like"/>
    <property type="match status" value="1"/>
</dbReference>
<dbReference type="CDD" id="cd00821">
    <property type="entry name" value="PH"/>
    <property type="match status" value="1"/>
</dbReference>
<gene>
    <name evidence="2" type="ORF">ECRASSUSDP1_LOCUS10630</name>
</gene>
<accession>A0AAD1UK60</accession>